<keyword evidence="6" id="KW-1185">Reference proteome</keyword>
<dbReference type="EMBL" id="QXFV01001181">
    <property type="protein sequence ID" value="KAE9012796.1"/>
    <property type="molecule type" value="Genomic_DNA"/>
</dbReference>
<feature type="chain" id="PRO_5036164872" description="RxLR effector protein" evidence="1">
    <location>
        <begin position="30"/>
        <end position="52"/>
    </location>
</feature>
<dbReference type="AlphaFoldDB" id="A0A6A3KZF9"/>
<feature type="signal peptide" evidence="1">
    <location>
        <begin position="1"/>
        <end position="29"/>
    </location>
</feature>
<protein>
    <recommendedName>
        <fullName evidence="8">RxLR effector protein</fullName>
    </recommendedName>
</protein>
<gene>
    <name evidence="3" type="ORF">PR001_g15572</name>
    <name evidence="2" type="ORF">PR002_g20173</name>
    <name evidence="4" type="ORF">PR003_g20021</name>
</gene>
<evidence type="ECO:0000313" key="5">
    <source>
        <dbReference type="Proteomes" id="UP000429607"/>
    </source>
</evidence>
<dbReference type="Proteomes" id="UP000435112">
    <property type="component" value="Unassembled WGS sequence"/>
</dbReference>
<keyword evidence="1" id="KW-0732">Signal</keyword>
<proteinExistence type="predicted"/>
<evidence type="ECO:0000313" key="3">
    <source>
        <dbReference type="EMBL" id="KAE9012796.1"/>
    </source>
</evidence>
<dbReference type="EMBL" id="QXFU01001899">
    <property type="protein sequence ID" value="KAE8993648.1"/>
    <property type="molecule type" value="Genomic_DNA"/>
</dbReference>
<name>A0A6A3KZF9_9STRA</name>
<dbReference type="EMBL" id="QXFT01001739">
    <property type="protein sequence ID" value="KAE9311419.1"/>
    <property type="molecule type" value="Genomic_DNA"/>
</dbReference>
<dbReference type="Proteomes" id="UP000429607">
    <property type="component" value="Unassembled WGS sequence"/>
</dbReference>
<comment type="caution">
    <text evidence="3">The sequence shown here is derived from an EMBL/GenBank/DDBJ whole genome shotgun (WGS) entry which is preliminary data.</text>
</comment>
<evidence type="ECO:0000256" key="1">
    <source>
        <dbReference type="SAM" id="SignalP"/>
    </source>
</evidence>
<evidence type="ECO:0000313" key="4">
    <source>
        <dbReference type="EMBL" id="KAE9311419.1"/>
    </source>
</evidence>
<evidence type="ECO:0000313" key="6">
    <source>
        <dbReference type="Proteomes" id="UP000434957"/>
    </source>
</evidence>
<dbReference type="Proteomes" id="UP000434957">
    <property type="component" value="Unassembled WGS sequence"/>
</dbReference>
<accession>A0A6A3KZF9</accession>
<evidence type="ECO:0000313" key="2">
    <source>
        <dbReference type="EMBL" id="KAE8993648.1"/>
    </source>
</evidence>
<evidence type="ECO:0008006" key="8">
    <source>
        <dbReference type="Google" id="ProtNLM"/>
    </source>
</evidence>
<evidence type="ECO:0000313" key="7">
    <source>
        <dbReference type="Proteomes" id="UP000435112"/>
    </source>
</evidence>
<sequence length="52" mass="5641">MSLGIMMAAASRLRWSTVIVFSVASASLAVSCRRAKCQVSVAPSWLPTWMPK</sequence>
<organism evidence="3 5">
    <name type="scientific">Phytophthora rubi</name>
    <dbReference type="NCBI Taxonomy" id="129364"/>
    <lineage>
        <taxon>Eukaryota</taxon>
        <taxon>Sar</taxon>
        <taxon>Stramenopiles</taxon>
        <taxon>Oomycota</taxon>
        <taxon>Peronosporomycetes</taxon>
        <taxon>Peronosporales</taxon>
        <taxon>Peronosporaceae</taxon>
        <taxon>Phytophthora</taxon>
    </lineage>
</organism>
<reference evidence="5 7" key="1">
    <citation type="submission" date="2018-09" db="EMBL/GenBank/DDBJ databases">
        <title>Genomic investigation of the strawberry pathogen Phytophthora fragariae indicates pathogenicity is determined by transcriptional variation in three key races.</title>
        <authorList>
            <person name="Adams T.M."/>
            <person name="Armitage A.D."/>
            <person name="Sobczyk M.K."/>
            <person name="Bates H.J."/>
            <person name="Dunwell J.M."/>
            <person name="Nellist C.F."/>
            <person name="Harrison R.J."/>
        </authorList>
    </citation>
    <scope>NUCLEOTIDE SEQUENCE [LARGE SCALE GENOMIC DNA]</scope>
    <source>
        <strain evidence="3 5">SCRP249</strain>
        <strain evidence="2 7">SCRP324</strain>
        <strain evidence="4 6">SCRP333</strain>
    </source>
</reference>